<feature type="signal peptide" evidence="1">
    <location>
        <begin position="1"/>
        <end position="17"/>
    </location>
</feature>
<evidence type="ECO:0008006" key="4">
    <source>
        <dbReference type="Google" id="ProtNLM"/>
    </source>
</evidence>
<name>A0AAN7SNI9_9COLE</name>
<sequence>MKVALIVLCLVVVAVNANHFVCNPNKAYEENKCNRCTCFIDSRGILRFRCTPKTCTGKKYEFFRKCDPAVPIPCNNCWCIPPYGIICQLP</sequence>
<organism evidence="2 3">
    <name type="scientific">Aquatica leii</name>
    <dbReference type="NCBI Taxonomy" id="1421715"/>
    <lineage>
        <taxon>Eukaryota</taxon>
        <taxon>Metazoa</taxon>
        <taxon>Ecdysozoa</taxon>
        <taxon>Arthropoda</taxon>
        <taxon>Hexapoda</taxon>
        <taxon>Insecta</taxon>
        <taxon>Pterygota</taxon>
        <taxon>Neoptera</taxon>
        <taxon>Endopterygota</taxon>
        <taxon>Coleoptera</taxon>
        <taxon>Polyphaga</taxon>
        <taxon>Elateriformia</taxon>
        <taxon>Elateroidea</taxon>
        <taxon>Lampyridae</taxon>
        <taxon>Luciolinae</taxon>
        <taxon>Aquatica</taxon>
    </lineage>
</organism>
<comment type="caution">
    <text evidence="2">The sequence shown here is derived from an EMBL/GenBank/DDBJ whole genome shotgun (WGS) entry which is preliminary data.</text>
</comment>
<dbReference type="Proteomes" id="UP001353858">
    <property type="component" value="Unassembled WGS sequence"/>
</dbReference>
<feature type="chain" id="PRO_5042882432" description="Protease inhibitor" evidence="1">
    <location>
        <begin position="18"/>
        <end position="90"/>
    </location>
</feature>
<gene>
    <name evidence="2" type="ORF">RN001_015509</name>
</gene>
<dbReference type="EMBL" id="JARPUR010000007">
    <property type="protein sequence ID" value="KAK4873480.1"/>
    <property type="molecule type" value="Genomic_DNA"/>
</dbReference>
<accession>A0AAN7SNI9</accession>
<keyword evidence="1" id="KW-0732">Signal</keyword>
<keyword evidence="3" id="KW-1185">Reference proteome</keyword>
<dbReference type="AlphaFoldDB" id="A0AAN7SNI9"/>
<evidence type="ECO:0000256" key="1">
    <source>
        <dbReference type="SAM" id="SignalP"/>
    </source>
</evidence>
<protein>
    <recommendedName>
        <fullName evidence="4">Protease inhibitor</fullName>
    </recommendedName>
</protein>
<evidence type="ECO:0000313" key="2">
    <source>
        <dbReference type="EMBL" id="KAK4873480.1"/>
    </source>
</evidence>
<proteinExistence type="predicted"/>
<reference evidence="3" key="1">
    <citation type="submission" date="2023-01" db="EMBL/GenBank/DDBJ databases">
        <title>Key to firefly adult light organ development and bioluminescence: homeobox transcription factors regulate luciferase expression and transportation to peroxisome.</title>
        <authorList>
            <person name="Fu X."/>
        </authorList>
    </citation>
    <scope>NUCLEOTIDE SEQUENCE [LARGE SCALE GENOMIC DNA]</scope>
</reference>
<evidence type="ECO:0000313" key="3">
    <source>
        <dbReference type="Proteomes" id="UP001353858"/>
    </source>
</evidence>